<evidence type="ECO:0000256" key="6">
    <source>
        <dbReference type="SAM" id="MobiDB-lite"/>
    </source>
</evidence>
<feature type="region of interest" description="Disordered" evidence="6">
    <location>
        <begin position="235"/>
        <end position="264"/>
    </location>
</feature>
<dbReference type="GO" id="GO:0005351">
    <property type="term" value="F:carbohydrate:proton symporter activity"/>
    <property type="evidence" value="ECO:0007669"/>
    <property type="project" value="TreeGrafter"/>
</dbReference>
<feature type="transmembrane region" description="Helical" evidence="7">
    <location>
        <begin position="166"/>
        <end position="185"/>
    </location>
</feature>
<evidence type="ECO:0000256" key="5">
    <source>
        <dbReference type="ARBA" id="ARBA00023136"/>
    </source>
</evidence>
<comment type="similarity">
    <text evidence="2">Belongs to the major facilitator superfamily. Sugar transporter (TC 2.A.1.1) family.</text>
</comment>
<dbReference type="PANTHER" id="PTHR48022:SF11">
    <property type="entry name" value="MONOSACCHARIDE TRANSPORTER (HXT8), PUTATIVE (AFU_ORTHOLOGUE AFUA_2G08120)-RELATED"/>
    <property type="match status" value="1"/>
</dbReference>
<organism evidence="9 10">
    <name type="scientific">Vermiconidia calcicola</name>
    <dbReference type="NCBI Taxonomy" id="1690605"/>
    <lineage>
        <taxon>Eukaryota</taxon>
        <taxon>Fungi</taxon>
        <taxon>Dikarya</taxon>
        <taxon>Ascomycota</taxon>
        <taxon>Pezizomycotina</taxon>
        <taxon>Dothideomycetes</taxon>
        <taxon>Dothideomycetidae</taxon>
        <taxon>Mycosphaerellales</taxon>
        <taxon>Extremaceae</taxon>
        <taxon>Vermiconidia</taxon>
    </lineage>
</organism>
<dbReference type="Proteomes" id="UP001345827">
    <property type="component" value="Unassembled WGS sequence"/>
</dbReference>
<dbReference type="PANTHER" id="PTHR48022">
    <property type="entry name" value="PLASTIDIC GLUCOSE TRANSPORTER 4"/>
    <property type="match status" value="1"/>
</dbReference>
<keyword evidence="4 7" id="KW-1133">Transmembrane helix</keyword>
<evidence type="ECO:0000256" key="2">
    <source>
        <dbReference type="ARBA" id="ARBA00010992"/>
    </source>
</evidence>
<keyword evidence="3 7" id="KW-0812">Transmembrane</keyword>
<dbReference type="Gene3D" id="1.20.1250.20">
    <property type="entry name" value="MFS general substrate transporter like domains"/>
    <property type="match status" value="1"/>
</dbReference>
<protein>
    <recommendedName>
        <fullName evidence="8">Major facilitator superfamily (MFS) profile domain-containing protein</fullName>
    </recommendedName>
</protein>
<keyword evidence="10" id="KW-1185">Reference proteome</keyword>
<dbReference type="InterPro" id="IPR050360">
    <property type="entry name" value="MFS_Sugar_Transporters"/>
</dbReference>
<evidence type="ECO:0000313" key="10">
    <source>
        <dbReference type="Proteomes" id="UP001345827"/>
    </source>
</evidence>
<evidence type="ECO:0000256" key="4">
    <source>
        <dbReference type="ARBA" id="ARBA00022989"/>
    </source>
</evidence>
<feature type="transmembrane region" description="Helical" evidence="7">
    <location>
        <begin position="62"/>
        <end position="83"/>
    </location>
</feature>
<name>A0AAV9PTZ8_9PEZI</name>
<evidence type="ECO:0000256" key="7">
    <source>
        <dbReference type="SAM" id="Phobius"/>
    </source>
</evidence>
<dbReference type="AlphaFoldDB" id="A0AAV9PTZ8"/>
<comment type="subcellular location">
    <subcellularLocation>
        <location evidence="1">Membrane</location>
        <topology evidence="1">Multi-pass membrane protein</topology>
    </subcellularLocation>
</comment>
<sequence>MAFAFIGQSTGVLVLNNYGPTIYASLGFDTEYQLIFQCGWITVGIIFNLVGALIMDYTGRRPLMMIGVGGCCIALILEAAMVASFANKPPEATNKAGLRMGVAAAYLFLAAYSVGVDVAGVVFYSELFPNHIRGKGIALSIGVIALTDLVYLQATATAFANIGWRFYLIFIIISGLGVFFVYFVLPETKGIPLEEMATVFGDTDEVVVYSQDIHVDHNTHELIVREHDKNDLHRIATGGAAPSQPEFPKGSNSDQVEEARGAPV</sequence>
<evidence type="ECO:0000259" key="8">
    <source>
        <dbReference type="PROSITE" id="PS50850"/>
    </source>
</evidence>
<accession>A0AAV9PTZ8</accession>
<comment type="caution">
    <text evidence="9">The sequence shown here is derived from an EMBL/GenBank/DDBJ whole genome shotgun (WGS) entry which is preliminary data.</text>
</comment>
<dbReference type="Pfam" id="PF00083">
    <property type="entry name" value="Sugar_tr"/>
    <property type="match status" value="1"/>
</dbReference>
<dbReference type="EMBL" id="JAXLQG010000033">
    <property type="protein sequence ID" value="KAK5527769.1"/>
    <property type="molecule type" value="Genomic_DNA"/>
</dbReference>
<evidence type="ECO:0000256" key="1">
    <source>
        <dbReference type="ARBA" id="ARBA00004141"/>
    </source>
</evidence>
<keyword evidence="5 7" id="KW-0472">Membrane</keyword>
<feature type="transmembrane region" description="Helical" evidence="7">
    <location>
        <begin position="103"/>
        <end position="124"/>
    </location>
</feature>
<evidence type="ECO:0000256" key="3">
    <source>
        <dbReference type="ARBA" id="ARBA00022692"/>
    </source>
</evidence>
<dbReference type="InterPro" id="IPR036259">
    <property type="entry name" value="MFS_trans_sf"/>
</dbReference>
<dbReference type="InterPro" id="IPR020846">
    <property type="entry name" value="MFS_dom"/>
</dbReference>
<proteinExistence type="inferred from homology"/>
<feature type="domain" description="Major facilitator superfamily (MFS) profile" evidence="8">
    <location>
        <begin position="1"/>
        <end position="189"/>
    </location>
</feature>
<gene>
    <name evidence="9" type="ORF">LTR25_010900</name>
</gene>
<dbReference type="SUPFAM" id="SSF103473">
    <property type="entry name" value="MFS general substrate transporter"/>
    <property type="match status" value="1"/>
</dbReference>
<feature type="transmembrane region" description="Helical" evidence="7">
    <location>
        <begin position="34"/>
        <end position="55"/>
    </location>
</feature>
<dbReference type="InterPro" id="IPR005828">
    <property type="entry name" value="MFS_sugar_transport-like"/>
</dbReference>
<feature type="transmembrane region" description="Helical" evidence="7">
    <location>
        <begin position="136"/>
        <end position="154"/>
    </location>
</feature>
<dbReference type="PROSITE" id="PS50850">
    <property type="entry name" value="MFS"/>
    <property type="match status" value="1"/>
</dbReference>
<reference evidence="9 10" key="1">
    <citation type="submission" date="2023-06" db="EMBL/GenBank/DDBJ databases">
        <title>Black Yeasts Isolated from many extreme environments.</title>
        <authorList>
            <person name="Coleine C."/>
            <person name="Stajich J.E."/>
            <person name="Selbmann L."/>
        </authorList>
    </citation>
    <scope>NUCLEOTIDE SEQUENCE [LARGE SCALE GENOMIC DNA]</scope>
    <source>
        <strain evidence="9 10">CCFEE 5887</strain>
    </source>
</reference>
<dbReference type="GO" id="GO:0016020">
    <property type="term" value="C:membrane"/>
    <property type="evidence" value="ECO:0007669"/>
    <property type="project" value="UniProtKB-SubCell"/>
</dbReference>
<evidence type="ECO:0000313" key="9">
    <source>
        <dbReference type="EMBL" id="KAK5527769.1"/>
    </source>
</evidence>